<evidence type="ECO:0000259" key="18">
    <source>
        <dbReference type="Pfam" id="PF07715"/>
    </source>
</evidence>
<proteinExistence type="inferred from homology"/>
<evidence type="ECO:0000256" key="14">
    <source>
        <dbReference type="PROSITE-ProRule" id="PRU01360"/>
    </source>
</evidence>
<evidence type="ECO:0000313" key="19">
    <source>
        <dbReference type="EMBL" id="MFG6443038.1"/>
    </source>
</evidence>
<dbReference type="Pfam" id="PF00593">
    <property type="entry name" value="TonB_dep_Rec_b-barrel"/>
    <property type="match status" value="1"/>
</dbReference>
<protein>
    <submittedName>
        <fullName evidence="19">Catecholate siderophore receptor Fiu</fullName>
    </submittedName>
</protein>
<dbReference type="SUPFAM" id="SSF56935">
    <property type="entry name" value="Porins"/>
    <property type="match status" value="1"/>
</dbReference>
<dbReference type="Gene3D" id="2.40.170.20">
    <property type="entry name" value="TonB-dependent receptor, beta-barrel domain"/>
    <property type="match status" value="1"/>
</dbReference>
<dbReference type="PANTHER" id="PTHR32552">
    <property type="entry name" value="FERRICHROME IRON RECEPTOR-RELATED"/>
    <property type="match status" value="1"/>
</dbReference>
<dbReference type="Proteomes" id="UP001606301">
    <property type="component" value="Unassembled WGS sequence"/>
</dbReference>
<dbReference type="InterPro" id="IPR036942">
    <property type="entry name" value="Beta-barrel_TonB_sf"/>
</dbReference>
<evidence type="ECO:0000256" key="10">
    <source>
        <dbReference type="ARBA" id="ARBA00023077"/>
    </source>
</evidence>
<evidence type="ECO:0000256" key="15">
    <source>
        <dbReference type="RuleBase" id="RU003357"/>
    </source>
</evidence>
<sequence>MSMIKSRKHKLAPHALAALAALSLPVAAQQAPTAAKKDEAALPTVKVQAAKDVPFKADVSASSKITQPLLETPKTIQVVKKETLQEQGAVSLMEALQNTPGITMQLGENGNTSAGDTFQMRGFALQTSTFVDGIRDLGAVTRDVFNLEQIEIVKGPSGADTGRGASAGYINLISKLPQRDNITDATVTLGDANRKRATLDTNYRLGEGTAVRLNVMTQDYGTPGRDAVDKKGWAIAPSIAFGLGTPTRFFVYSQHARQDNTPDGGISTVGFPGFGQTFANNATVQSALLAAPRANTSNYYGSASDYEKVEADMVTAKLEMDLGSGTTVRNISRYGRTHMDRVLTGVNGLTVATGTGATAVLLPQAQWTIARSRQRVDQTNEILANQTSLNTSFTTAGIKHDLATGMELMVERQLSRGTTTGSSATATVVLNGQTIAAISNPAANLYAPNSGDVLGTPLFTGADTEGKTFTQALYAFDTLTLNDAWKLNAGLRVEHYTTTTNTGTLVTGGSNGNLATYQPRGYGVGAIVPTNLSASDWLTSWNLGAVYKFAPNATVYGSVANSLTPPASTNFTLAATGQQAGTAEPQEATNYELGTKWELLDKRLNLSAALYRSENDKQVTQDPVTMISIQGGKTRVEGIELAAVGQITNFWQVTAGLQTMKTKQINQQSFSTTNGVTTTTVTEGVRWSPEFSATLWTSYQWNDLTVGGGVRHTGEQRRVITALAAGATPGNTPNLPAYSVVDVMAAYRLSKNVNLQLNVANLTDKVYMAALNNGGSRLFLGTPRSVTLTGRFSF</sequence>
<evidence type="ECO:0000256" key="13">
    <source>
        <dbReference type="ARBA" id="ARBA00023237"/>
    </source>
</evidence>
<keyword evidence="8" id="KW-0408">Iron</keyword>
<evidence type="ECO:0000256" key="4">
    <source>
        <dbReference type="ARBA" id="ARBA00022452"/>
    </source>
</evidence>
<keyword evidence="12 19" id="KW-0675">Receptor</keyword>
<evidence type="ECO:0000256" key="11">
    <source>
        <dbReference type="ARBA" id="ARBA00023136"/>
    </source>
</evidence>
<evidence type="ECO:0000256" key="5">
    <source>
        <dbReference type="ARBA" id="ARBA00022496"/>
    </source>
</evidence>
<dbReference type="Pfam" id="PF07715">
    <property type="entry name" value="Plug"/>
    <property type="match status" value="1"/>
</dbReference>
<dbReference type="PROSITE" id="PS52016">
    <property type="entry name" value="TONB_DEPENDENT_REC_3"/>
    <property type="match status" value="1"/>
</dbReference>
<evidence type="ECO:0000259" key="17">
    <source>
        <dbReference type="Pfam" id="PF00593"/>
    </source>
</evidence>
<evidence type="ECO:0000256" key="8">
    <source>
        <dbReference type="ARBA" id="ARBA00023004"/>
    </source>
</evidence>
<keyword evidence="3 14" id="KW-0813">Transport</keyword>
<dbReference type="EMBL" id="JBIGHW010000015">
    <property type="protein sequence ID" value="MFG6443038.1"/>
    <property type="molecule type" value="Genomic_DNA"/>
</dbReference>
<dbReference type="CDD" id="cd01347">
    <property type="entry name" value="ligand_gated_channel"/>
    <property type="match status" value="1"/>
</dbReference>
<keyword evidence="4 14" id="KW-1134">Transmembrane beta strand</keyword>
<feature type="domain" description="TonB-dependent receptor-like beta-barrel" evidence="17">
    <location>
        <begin position="261"/>
        <end position="762"/>
    </location>
</feature>
<evidence type="ECO:0000256" key="12">
    <source>
        <dbReference type="ARBA" id="ARBA00023170"/>
    </source>
</evidence>
<evidence type="ECO:0000256" key="2">
    <source>
        <dbReference type="ARBA" id="ARBA00009810"/>
    </source>
</evidence>
<keyword evidence="5" id="KW-0410">Iron transport</keyword>
<feature type="signal peptide" evidence="16">
    <location>
        <begin position="1"/>
        <end position="28"/>
    </location>
</feature>
<dbReference type="InterPro" id="IPR039426">
    <property type="entry name" value="TonB-dep_rcpt-like"/>
</dbReference>
<keyword evidence="20" id="KW-1185">Reference proteome</keyword>
<feature type="chain" id="PRO_5045380650" evidence="16">
    <location>
        <begin position="29"/>
        <end position="794"/>
    </location>
</feature>
<evidence type="ECO:0000256" key="16">
    <source>
        <dbReference type="SAM" id="SignalP"/>
    </source>
</evidence>
<evidence type="ECO:0000313" key="20">
    <source>
        <dbReference type="Proteomes" id="UP001606301"/>
    </source>
</evidence>
<evidence type="ECO:0000256" key="6">
    <source>
        <dbReference type="ARBA" id="ARBA00022692"/>
    </source>
</evidence>
<name>A0ABW7FNX5_9BURK</name>
<dbReference type="InterPro" id="IPR012910">
    <property type="entry name" value="Plug_dom"/>
</dbReference>
<accession>A0ABW7FNX5</accession>
<organism evidence="19 20">
    <name type="scientific">Pelomonas margarita</name>
    <dbReference type="NCBI Taxonomy" id="3299031"/>
    <lineage>
        <taxon>Bacteria</taxon>
        <taxon>Pseudomonadati</taxon>
        <taxon>Pseudomonadota</taxon>
        <taxon>Betaproteobacteria</taxon>
        <taxon>Burkholderiales</taxon>
        <taxon>Sphaerotilaceae</taxon>
        <taxon>Roseateles</taxon>
    </lineage>
</organism>
<evidence type="ECO:0000256" key="3">
    <source>
        <dbReference type="ARBA" id="ARBA00022448"/>
    </source>
</evidence>
<dbReference type="InterPro" id="IPR037066">
    <property type="entry name" value="Plug_dom_sf"/>
</dbReference>
<gene>
    <name evidence="19" type="ORF">ACG0Z3_20300</name>
</gene>
<keyword evidence="9" id="KW-0406">Ion transport</keyword>
<dbReference type="NCBIfam" id="NF007349">
    <property type="entry name" value="PRK09840.1"/>
    <property type="match status" value="1"/>
</dbReference>
<dbReference type="InterPro" id="IPR000531">
    <property type="entry name" value="Beta-barrel_TonB"/>
</dbReference>
<keyword evidence="6 14" id="KW-0812">Transmembrane</keyword>
<dbReference type="PANTHER" id="PTHR32552:SF89">
    <property type="entry name" value="CATECHOLATE SIDEROPHORE RECEPTOR FIU"/>
    <property type="match status" value="1"/>
</dbReference>
<keyword evidence="10 15" id="KW-0798">TonB box</keyword>
<feature type="domain" description="TonB-dependent receptor plug" evidence="18">
    <location>
        <begin position="69"/>
        <end position="168"/>
    </location>
</feature>
<comment type="similarity">
    <text evidence="2 14 15">Belongs to the TonB-dependent receptor family.</text>
</comment>
<evidence type="ECO:0000256" key="9">
    <source>
        <dbReference type="ARBA" id="ARBA00023065"/>
    </source>
</evidence>
<comment type="caution">
    <text evidence="19">The sequence shown here is derived from an EMBL/GenBank/DDBJ whole genome shotgun (WGS) entry which is preliminary data.</text>
</comment>
<dbReference type="Gene3D" id="2.170.130.10">
    <property type="entry name" value="TonB-dependent receptor, plug domain"/>
    <property type="match status" value="1"/>
</dbReference>
<evidence type="ECO:0000256" key="1">
    <source>
        <dbReference type="ARBA" id="ARBA00004571"/>
    </source>
</evidence>
<keyword evidence="11 14" id="KW-0472">Membrane</keyword>
<comment type="subcellular location">
    <subcellularLocation>
        <location evidence="1 14">Cell outer membrane</location>
        <topology evidence="1 14">Multi-pass membrane protein</topology>
    </subcellularLocation>
</comment>
<evidence type="ECO:0000256" key="7">
    <source>
        <dbReference type="ARBA" id="ARBA00022729"/>
    </source>
</evidence>
<dbReference type="RefSeq" id="WP_394401034.1">
    <property type="nucleotide sequence ID" value="NZ_JBIGHW010000015.1"/>
</dbReference>
<reference evidence="19 20" key="1">
    <citation type="submission" date="2024-08" db="EMBL/GenBank/DDBJ databases">
        <authorList>
            <person name="Lu H."/>
        </authorList>
    </citation>
    <scope>NUCLEOTIDE SEQUENCE [LARGE SCALE GENOMIC DNA]</scope>
    <source>
        <strain evidence="19 20">LKC17W</strain>
    </source>
</reference>
<keyword evidence="7 16" id="KW-0732">Signal</keyword>
<keyword evidence="13 14" id="KW-0998">Cell outer membrane</keyword>